<feature type="transmembrane region" description="Helical" evidence="1">
    <location>
        <begin position="148"/>
        <end position="166"/>
    </location>
</feature>
<feature type="transmembrane region" description="Helical" evidence="1">
    <location>
        <begin position="178"/>
        <end position="207"/>
    </location>
</feature>
<proteinExistence type="predicted"/>
<feature type="transmembrane region" description="Helical" evidence="1">
    <location>
        <begin position="219"/>
        <end position="241"/>
    </location>
</feature>
<evidence type="ECO:0000256" key="1">
    <source>
        <dbReference type="SAM" id="Phobius"/>
    </source>
</evidence>
<evidence type="ECO:0000313" key="3">
    <source>
        <dbReference type="Proteomes" id="UP000243297"/>
    </source>
</evidence>
<feature type="transmembrane region" description="Helical" evidence="1">
    <location>
        <begin position="66"/>
        <end position="86"/>
    </location>
</feature>
<feature type="transmembrane region" description="Helical" evidence="1">
    <location>
        <begin position="351"/>
        <end position="369"/>
    </location>
</feature>
<reference evidence="3" key="1">
    <citation type="submission" date="2017-02" db="EMBL/GenBank/DDBJ databases">
        <authorList>
            <person name="Varghese N."/>
            <person name="Submissions S."/>
        </authorList>
    </citation>
    <scope>NUCLEOTIDE SEQUENCE [LARGE SCALE GENOMIC DNA]</scope>
    <source>
        <strain evidence="3">ATCC 25662</strain>
    </source>
</reference>
<keyword evidence="1" id="KW-1133">Transmembrane helix</keyword>
<accession>A0A1T4LUF0</accession>
<dbReference type="Proteomes" id="UP000243297">
    <property type="component" value="Unassembled WGS sequence"/>
</dbReference>
<dbReference type="OrthoDB" id="995082at2"/>
<keyword evidence="1" id="KW-0812">Transmembrane</keyword>
<dbReference type="AlphaFoldDB" id="A0A1T4LUF0"/>
<dbReference type="RefSeq" id="WP_078711470.1">
    <property type="nucleotide sequence ID" value="NZ_FUWY01000002.1"/>
</dbReference>
<keyword evidence="1" id="KW-0472">Membrane</keyword>
<feature type="transmembrane region" description="Helical" evidence="1">
    <location>
        <begin position="319"/>
        <end position="339"/>
    </location>
</feature>
<sequence>MKYLTNKKIVIFYCFLISLIFVYPLFSKNLVIGHDTLFHLGRIEALKDAYVNFDFFPRLYYHQNFMFGYATPLFYSDIFLILPALLRLMGLSLVFTYKLYLFICSFISVLCMFWASKKIVKNTYGPYLSSLLYLFCTYRITDVYVRGALGEVMAMIFIPLVIYGMYNSIYEEKPKCMYLVIGFSGLLLVHNISFILFCIVYGIVLIINFKTLIKDKYRIAKICKAMLLSLGLLAFFLLPMFEQLRGGNYAVNEFVKDSNISNYTLYFEQLFTIRLNFGLAGHEFGREYWMTTNTGPVIWILSVFYLFVRKDKTKESRFISILGFVGIGSMIFCLNIMPWSFFNNFFSFIQFPWRLMIVACSLLSIVAAKSIDYFPQKKSKLIIIIIFLITTLIGIYQLSFVCEQDTKIFNNTEYDLISDDSYSGKHGIVTYYNQAELAAADYLPIKDNVNYREYGDYVKTNNPVQIENFSRQYNKIEFSIESSDASTFYILPLIYYKGYSVDVLDDHNKLIKSISTYPDDESYLVSFNPGEYNQRITLRIQYEGTRIQFISYGITGVTLVYLIISAILNRKGKRK</sequence>
<feature type="transmembrane region" description="Helical" evidence="1">
    <location>
        <begin position="381"/>
        <end position="400"/>
    </location>
</feature>
<feature type="transmembrane region" description="Helical" evidence="1">
    <location>
        <begin position="122"/>
        <end position="141"/>
    </location>
</feature>
<dbReference type="EMBL" id="FUWY01000002">
    <property type="protein sequence ID" value="SJZ58271.1"/>
    <property type="molecule type" value="Genomic_DNA"/>
</dbReference>
<evidence type="ECO:0000313" key="2">
    <source>
        <dbReference type="EMBL" id="SJZ58271.1"/>
    </source>
</evidence>
<feature type="transmembrane region" description="Helical" evidence="1">
    <location>
        <begin position="98"/>
        <end position="116"/>
    </location>
</feature>
<feature type="transmembrane region" description="Helical" evidence="1">
    <location>
        <begin position="288"/>
        <end position="307"/>
    </location>
</feature>
<feature type="transmembrane region" description="Helical" evidence="1">
    <location>
        <begin position="9"/>
        <end position="26"/>
    </location>
</feature>
<keyword evidence="3" id="KW-1185">Reference proteome</keyword>
<name>A0A1T4LUF0_9FIRM</name>
<feature type="transmembrane region" description="Helical" evidence="1">
    <location>
        <begin position="549"/>
        <end position="568"/>
    </location>
</feature>
<gene>
    <name evidence="2" type="ORF">SAMN02745191_1048</name>
</gene>
<dbReference type="STRING" id="118967.SAMN02745191_1048"/>
<protein>
    <submittedName>
        <fullName evidence="2">Membrane protein YfhO</fullName>
    </submittedName>
</protein>
<organism evidence="2 3">
    <name type="scientific">Anaerorhabdus furcosa</name>
    <dbReference type="NCBI Taxonomy" id="118967"/>
    <lineage>
        <taxon>Bacteria</taxon>
        <taxon>Bacillati</taxon>
        <taxon>Bacillota</taxon>
        <taxon>Erysipelotrichia</taxon>
        <taxon>Erysipelotrichales</taxon>
        <taxon>Erysipelotrichaceae</taxon>
        <taxon>Anaerorhabdus</taxon>
    </lineage>
</organism>